<sequence length="48" mass="5230">LSQYFTLKPGDLIFMGTPGRTKALNNKDVVSVSIEGVGEVENPILFAY</sequence>
<dbReference type="GO" id="GO:0003824">
    <property type="term" value="F:catalytic activity"/>
    <property type="evidence" value="ECO:0007669"/>
    <property type="project" value="InterPro"/>
</dbReference>
<accession>V5HKI0</accession>
<dbReference type="RefSeq" id="WP_023404108.1">
    <property type="nucleotide sequence ID" value="NZ_BAUJ01000027.1"/>
</dbReference>
<feature type="domain" description="Fumarylacetoacetase-like C-terminal" evidence="1">
    <location>
        <begin position="1"/>
        <end position="44"/>
    </location>
</feature>
<dbReference type="Gene3D" id="3.90.850.10">
    <property type="entry name" value="Fumarylacetoacetase-like, C-terminal domain"/>
    <property type="match status" value="1"/>
</dbReference>
<dbReference type="EMBL" id="BAUJ01000027">
    <property type="protein sequence ID" value="GAD89745.1"/>
    <property type="molecule type" value="Genomic_DNA"/>
</dbReference>
<keyword evidence="3" id="KW-1185">Reference proteome</keyword>
<dbReference type="AlphaFoldDB" id="V5HKI0"/>
<dbReference type="InterPro" id="IPR036663">
    <property type="entry name" value="Fumarylacetoacetase_C_sf"/>
</dbReference>
<reference evidence="2 3" key="1">
    <citation type="submission" date="2013-11" db="EMBL/GenBank/DDBJ databases">
        <title>Whole genome shotgun sequence of Vibrio halioticoli NBRC 102217.</title>
        <authorList>
            <person name="Isaki S."/>
            <person name="Kimura A."/>
            <person name="Ohji S."/>
            <person name="Hosoyama A."/>
            <person name="Fujita N."/>
            <person name="Hashimoto M."/>
            <person name="Hosoyama Y."/>
            <person name="Yamazoe A."/>
        </authorList>
    </citation>
    <scope>NUCLEOTIDE SEQUENCE [LARGE SCALE GENOMIC DNA]</scope>
    <source>
        <strain evidence="2 3">NBRC 102217</strain>
    </source>
</reference>
<comment type="caution">
    <text evidence="2">The sequence shown here is derived from an EMBL/GenBank/DDBJ whole genome shotgun (WGS) entry which is preliminary data.</text>
</comment>
<dbReference type="Proteomes" id="UP000017800">
    <property type="component" value="Unassembled WGS sequence"/>
</dbReference>
<proteinExistence type="predicted"/>
<feature type="non-terminal residue" evidence="2">
    <location>
        <position position="1"/>
    </location>
</feature>
<organism evidence="2 3">
    <name type="scientific">Vibrio halioticoli NBRC 102217</name>
    <dbReference type="NCBI Taxonomy" id="1219072"/>
    <lineage>
        <taxon>Bacteria</taxon>
        <taxon>Pseudomonadati</taxon>
        <taxon>Pseudomonadota</taxon>
        <taxon>Gammaproteobacteria</taxon>
        <taxon>Vibrionales</taxon>
        <taxon>Vibrionaceae</taxon>
        <taxon>Vibrio</taxon>
    </lineage>
</organism>
<dbReference type="Pfam" id="PF01557">
    <property type="entry name" value="FAA_hydrolase"/>
    <property type="match status" value="1"/>
</dbReference>
<evidence type="ECO:0000313" key="3">
    <source>
        <dbReference type="Proteomes" id="UP000017800"/>
    </source>
</evidence>
<dbReference type="InterPro" id="IPR011234">
    <property type="entry name" value="Fumarylacetoacetase-like_C"/>
</dbReference>
<protein>
    <recommendedName>
        <fullName evidence="1">Fumarylacetoacetase-like C-terminal domain-containing protein</fullName>
    </recommendedName>
</protein>
<gene>
    <name evidence="2" type="ORF">VHA01S_027_00010</name>
</gene>
<name>V5HKI0_9VIBR</name>
<evidence type="ECO:0000259" key="1">
    <source>
        <dbReference type="Pfam" id="PF01557"/>
    </source>
</evidence>
<evidence type="ECO:0000313" key="2">
    <source>
        <dbReference type="EMBL" id="GAD89745.1"/>
    </source>
</evidence>
<dbReference type="SUPFAM" id="SSF56529">
    <property type="entry name" value="FAH"/>
    <property type="match status" value="1"/>
</dbReference>